<name>A0ABU9ASM9_9BACT</name>
<reference evidence="1 2" key="1">
    <citation type="submission" date="2024-04" db="EMBL/GenBank/DDBJ databases">
        <title>Luteolibacter sp. isolated from soil.</title>
        <authorList>
            <person name="An J."/>
        </authorList>
    </citation>
    <scope>NUCLEOTIDE SEQUENCE [LARGE SCALE GENOMIC DNA]</scope>
    <source>
        <strain evidence="1 2">Y139</strain>
    </source>
</reference>
<sequence>MSRRLTVADHAAWRDSLCTPGEIDDADRDLDLDIVEHPPAQRTQRETRRLLSILDDLDREGSLG</sequence>
<accession>A0ABU9ASM9</accession>
<gene>
    <name evidence="1" type="ORF">WKV53_08450</name>
</gene>
<proteinExistence type="predicted"/>
<evidence type="ECO:0000313" key="1">
    <source>
        <dbReference type="EMBL" id="MEK7950523.1"/>
    </source>
</evidence>
<keyword evidence="2" id="KW-1185">Reference proteome</keyword>
<comment type="caution">
    <text evidence="1">The sequence shown here is derived from an EMBL/GenBank/DDBJ whole genome shotgun (WGS) entry which is preliminary data.</text>
</comment>
<protein>
    <submittedName>
        <fullName evidence="1">Uncharacterized protein</fullName>
    </submittedName>
</protein>
<organism evidence="1 2">
    <name type="scientific">Luteolibacter soli</name>
    <dbReference type="NCBI Taxonomy" id="3135280"/>
    <lineage>
        <taxon>Bacteria</taxon>
        <taxon>Pseudomonadati</taxon>
        <taxon>Verrucomicrobiota</taxon>
        <taxon>Verrucomicrobiia</taxon>
        <taxon>Verrucomicrobiales</taxon>
        <taxon>Verrucomicrobiaceae</taxon>
        <taxon>Luteolibacter</taxon>
    </lineage>
</organism>
<dbReference type="EMBL" id="JBBUKT010000003">
    <property type="protein sequence ID" value="MEK7950523.1"/>
    <property type="molecule type" value="Genomic_DNA"/>
</dbReference>
<dbReference type="Proteomes" id="UP001371305">
    <property type="component" value="Unassembled WGS sequence"/>
</dbReference>
<evidence type="ECO:0000313" key="2">
    <source>
        <dbReference type="Proteomes" id="UP001371305"/>
    </source>
</evidence>
<dbReference type="RefSeq" id="WP_341404131.1">
    <property type="nucleotide sequence ID" value="NZ_JBBUKT010000003.1"/>
</dbReference>